<evidence type="ECO:0000313" key="2">
    <source>
        <dbReference type="EMBL" id="TJZ95465.1"/>
    </source>
</evidence>
<comment type="caution">
    <text evidence="2">The sequence shown here is derived from an EMBL/GenBank/DDBJ whole genome shotgun (WGS) entry which is preliminary data.</text>
</comment>
<feature type="compositionally biased region" description="Pro residues" evidence="1">
    <location>
        <begin position="119"/>
        <end position="130"/>
    </location>
</feature>
<sequence length="345" mass="37371">MPRARVGPVRSVVARAWPLTYRSESDSSPCRRRESPHASFRTPQYASGTNNAERCRPLCCGYRVPALAGLDPSRMSLFPVSALTAAVCGAAVEAVAIITALALYPSGMRDDRETAEARPGPPSDGTPPVRPLREKAVTGGTPVLLVHGMCSNRGIFHILRWKLQREGFLQVTMLNYNWLATDVRSAAQLLAEEVERLCDSTGQERVHVIGHSFGGLVARYYVQRMGGDARVHTVITLGAPHQGTLAAMLPLPHPVIRQLRPGSDVLAELAEPAPGCGTRFVAFHSDLDELIIPASNARLVHPNLQVTNVAVRALGHVSLPLHPSVVREVCRVLHDEHLPKLPAVA</sequence>
<dbReference type="Gene3D" id="3.40.50.1820">
    <property type="entry name" value="alpha/beta hydrolase"/>
    <property type="match status" value="1"/>
</dbReference>
<proteinExistence type="predicted"/>
<feature type="region of interest" description="Disordered" evidence="1">
    <location>
        <begin position="23"/>
        <end position="47"/>
    </location>
</feature>
<dbReference type="InterPro" id="IPR029058">
    <property type="entry name" value="AB_hydrolase_fold"/>
</dbReference>
<gene>
    <name evidence="2" type="ORF">FCI23_52200</name>
</gene>
<dbReference type="PANTHER" id="PTHR37946:SF1">
    <property type="entry name" value="SLL1969 PROTEIN"/>
    <property type="match status" value="1"/>
</dbReference>
<dbReference type="OrthoDB" id="8871309at2"/>
<reference evidence="2 3" key="1">
    <citation type="submission" date="2019-04" db="EMBL/GenBank/DDBJ databases">
        <title>Streptomyces oryziradicis sp. nov., a novel actinomycete isolated from rhizosphere soil of rice (Oryza sativa L.).</title>
        <authorList>
            <person name="Li C."/>
        </authorList>
    </citation>
    <scope>NUCLEOTIDE SEQUENCE [LARGE SCALE GENOMIC DNA]</scope>
    <source>
        <strain evidence="2 3">NEAU-C40</strain>
    </source>
</reference>
<dbReference type="AlphaFoldDB" id="A0A4U0RIV0"/>
<dbReference type="GO" id="GO:0016787">
    <property type="term" value="F:hydrolase activity"/>
    <property type="evidence" value="ECO:0007669"/>
    <property type="project" value="UniProtKB-KW"/>
</dbReference>
<dbReference type="RefSeq" id="WP_136730966.1">
    <property type="nucleotide sequence ID" value="NZ_SUMC01000183.1"/>
</dbReference>
<keyword evidence="3" id="KW-1185">Reference proteome</keyword>
<accession>A0A4U0RIV0</accession>
<dbReference type="SUPFAM" id="SSF53474">
    <property type="entry name" value="alpha/beta-Hydrolases"/>
    <property type="match status" value="1"/>
</dbReference>
<dbReference type="Proteomes" id="UP000305778">
    <property type="component" value="Unassembled WGS sequence"/>
</dbReference>
<evidence type="ECO:0000256" key="1">
    <source>
        <dbReference type="SAM" id="MobiDB-lite"/>
    </source>
</evidence>
<feature type="compositionally biased region" description="Basic and acidic residues" evidence="1">
    <location>
        <begin position="23"/>
        <end position="36"/>
    </location>
</feature>
<protein>
    <submittedName>
        <fullName evidence="2">Alpha/beta fold hydrolase</fullName>
    </submittedName>
</protein>
<dbReference type="Pfam" id="PF02089">
    <property type="entry name" value="Palm_thioest"/>
    <property type="match status" value="1"/>
</dbReference>
<dbReference type="EMBL" id="SUMC01000183">
    <property type="protein sequence ID" value="TJZ95465.1"/>
    <property type="molecule type" value="Genomic_DNA"/>
</dbReference>
<feature type="region of interest" description="Disordered" evidence="1">
    <location>
        <begin position="111"/>
        <end position="134"/>
    </location>
</feature>
<name>A0A4U0RIV0_9ACTN</name>
<dbReference type="PANTHER" id="PTHR37946">
    <property type="entry name" value="SLL1969 PROTEIN"/>
    <property type="match status" value="1"/>
</dbReference>
<organism evidence="2 3">
    <name type="scientific">Actinacidiphila oryziradicis</name>
    <dbReference type="NCBI Taxonomy" id="2571141"/>
    <lineage>
        <taxon>Bacteria</taxon>
        <taxon>Bacillati</taxon>
        <taxon>Actinomycetota</taxon>
        <taxon>Actinomycetes</taxon>
        <taxon>Kitasatosporales</taxon>
        <taxon>Streptomycetaceae</taxon>
        <taxon>Actinacidiphila</taxon>
    </lineage>
</organism>
<evidence type="ECO:0000313" key="3">
    <source>
        <dbReference type="Proteomes" id="UP000305778"/>
    </source>
</evidence>
<keyword evidence="2" id="KW-0378">Hydrolase</keyword>